<dbReference type="PANTHER" id="PTHR43582">
    <property type="entry name" value="LINEARMYCIN RESISTANCE ATP-BINDING PROTEIN LNRL"/>
    <property type="match status" value="1"/>
</dbReference>
<gene>
    <name evidence="5" type="ORF">A2Y64_07245</name>
</gene>
<dbReference type="PANTHER" id="PTHR43582:SF2">
    <property type="entry name" value="LINEARMYCIN RESISTANCE ATP-BINDING PROTEIN LNRL"/>
    <property type="match status" value="1"/>
</dbReference>
<feature type="domain" description="Daunorubicin resistance ATP-binding protein DrrA1/2-like C-terminal" evidence="4">
    <location>
        <begin position="78"/>
        <end position="159"/>
    </location>
</feature>
<proteinExistence type="predicted"/>
<dbReference type="Gene3D" id="3.40.50.300">
    <property type="entry name" value="P-loop containing nucleotide triphosphate hydrolases"/>
    <property type="match status" value="1"/>
</dbReference>
<dbReference type="InterPro" id="IPR027417">
    <property type="entry name" value="P-loop_NTPase"/>
</dbReference>
<evidence type="ECO:0000313" key="5">
    <source>
        <dbReference type="EMBL" id="OGD78191.1"/>
    </source>
</evidence>
<keyword evidence="3" id="KW-0067">ATP-binding</keyword>
<keyword evidence="1" id="KW-0813">Transport</keyword>
<name>A0A1F5FF36_9BACT</name>
<dbReference type="AlphaFoldDB" id="A0A1F5FF36"/>
<organism evidence="5 6">
    <name type="scientific">Candidatus Coatesbacteria bacterium RBG_13_66_14</name>
    <dbReference type="NCBI Taxonomy" id="1817816"/>
    <lineage>
        <taxon>Bacteria</taxon>
        <taxon>Candidatus Coatesiibacteriota</taxon>
    </lineage>
</organism>
<evidence type="ECO:0000256" key="2">
    <source>
        <dbReference type="ARBA" id="ARBA00022741"/>
    </source>
</evidence>
<evidence type="ECO:0000256" key="3">
    <source>
        <dbReference type="ARBA" id="ARBA00022840"/>
    </source>
</evidence>
<evidence type="ECO:0000256" key="1">
    <source>
        <dbReference type="ARBA" id="ARBA00022448"/>
    </source>
</evidence>
<reference evidence="5 6" key="1">
    <citation type="journal article" date="2016" name="Nat. Commun.">
        <title>Thousands of microbial genomes shed light on interconnected biogeochemical processes in an aquifer system.</title>
        <authorList>
            <person name="Anantharaman K."/>
            <person name="Brown C.T."/>
            <person name="Hug L.A."/>
            <person name="Sharon I."/>
            <person name="Castelle C.J."/>
            <person name="Probst A.J."/>
            <person name="Thomas B.C."/>
            <person name="Singh A."/>
            <person name="Wilkins M.J."/>
            <person name="Karaoz U."/>
            <person name="Brodie E.L."/>
            <person name="Williams K.H."/>
            <person name="Hubbard S.S."/>
            <person name="Banfield J.F."/>
        </authorList>
    </citation>
    <scope>NUCLEOTIDE SEQUENCE [LARGE SCALE GENOMIC DNA]</scope>
</reference>
<dbReference type="STRING" id="1817816.A2Y64_07245"/>
<accession>A0A1F5FF36</accession>
<sequence>MRRRLEVARALLHRPRVLFLDEPTLGLDVQNRRKIWDYLLEGARVDSTTVFLTTHDLHEAERCHRVGIIDRGKLVACGTPAELKSSLGGSVVRLGCADPEGAARTIMSTTGLEAKLEDGSVVVVVDSPAEFLPEVVRLFGAAVEKIQVEEPTLEDVFLALTGHTLRDDEERGQGAWRTAHAATARRDVR</sequence>
<dbReference type="GO" id="GO:0005524">
    <property type="term" value="F:ATP binding"/>
    <property type="evidence" value="ECO:0007669"/>
    <property type="project" value="UniProtKB-KW"/>
</dbReference>
<dbReference type="Pfam" id="PF13732">
    <property type="entry name" value="DrrA1-3_C"/>
    <property type="match status" value="1"/>
</dbReference>
<protein>
    <recommendedName>
        <fullName evidence="4">Daunorubicin resistance ATP-binding protein DrrA1/2-like C-terminal domain-containing protein</fullName>
    </recommendedName>
</protein>
<keyword evidence="2" id="KW-0547">Nucleotide-binding</keyword>
<dbReference type="SUPFAM" id="SSF52540">
    <property type="entry name" value="P-loop containing nucleoside triphosphate hydrolases"/>
    <property type="match status" value="1"/>
</dbReference>
<comment type="caution">
    <text evidence="5">The sequence shown here is derived from an EMBL/GenBank/DDBJ whole genome shotgun (WGS) entry which is preliminary data.</text>
</comment>
<evidence type="ECO:0000313" key="6">
    <source>
        <dbReference type="Proteomes" id="UP000177187"/>
    </source>
</evidence>
<dbReference type="EMBL" id="MFAF01000045">
    <property type="protein sequence ID" value="OGD78191.1"/>
    <property type="molecule type" value="Genomic_DNA"/>
</dbReference>
<dbReference type="InterPro" id="IPR025302">
    <property type="entry name" value="DrrA1/2-like_C"/>
</dbReference>
<dbReference type="Proteomes" id="UP000177187">
    <property type="component" value="Unassembled WGS sequence"/>
</dbReference>
<evidence type="ECO:0000259" key="4">
    <source>
        <dbReference type="Pfam" id="PF13732"/>
    </source>
</evidence>